<sequence>MSHANPSQDIPFRGLFGDNNSNECPVTYRQYIEYRDRLNNLATLNYLEELGIRDVKESVSKWLDDANHGPNYHYDRIQ</sequence>
<keyword evidence="2" id="KW-1185">Reference proteome</keyword>
<evidence type="ECO:0000313" key="2">
    <source>
        <dbReference type="Proteomes" id="UP000008281"/>
    </source>
</evidence>
<accession>E3MVQ3</accession>
<dbReference type="AlphaFoldDB" id="E3MVQ3"/>
<dbReference type="EMBL" id="DS268483">
    <property type="protein sequence ID" value="EFP10242.1"/>
    <property type="molecule type" value="Genomic_DNA"/>
</dbReference>
<gene>
    <name evidence="1" type="ORF">CRE_24082</name>
</gene>
<evidence type="ECO:0000313" key="1">
    <source>
        <dbReference type="EMBL" id="EFP10242.1"/>
    </source>
</evidence>
<dbReference type="CTD" id="9826090"/>
<dbReference type="Proteomes" id="UP000008281">
    <property type="component" value="Unassembled WGS sequence"/>
</dbReference>
<name>E3MVQ3_CAERE</name>
<organism evidence="2">
    <name type="scientific">Caenorhabditis remanei</name>
    <name type="common">Caenorhabditis vulgaris</name>
    <dbReference type="NCBI Taxonomy" id="31234"/>
    <lineage>
        <taxon>Eukaryota</taxon>
        <taxon>Metazoa</taxon>
        <taxon>Ecdysozoa</taxon>
        <taxon>Nematoda</taxon>
        <taxon>Chromadorea</taxon>
        <taxon>Rhabditida</taxon>
        <taxon>Rhabditina</taxon>
        <taxon>Rhabditomorpha</taxon>
        <taxon>Rhabditoidea</taxon>
        <taxon>Rhabditidae</taxon>
        <taxon>Peloderinae</taxon>
        <taxon>Caenorhabditis</taxon>
    </lineage>
</organism>
<dbReference type="GeneID" id="9826090"/>
<dbReference type="HOGENOM" id="CLU_2624386_0_0_1"/>
<dbReference type="RefSeq" id="XP_003099817.2">
    <property type="nucleotide sequence ID" value="XM_003099769.2"/>
</dbReference>
<reference evidence="1" key="1">
    <citation type="submission" date="2007-07" db="EMBL/GenBank/DDBJ databases">
        <title>PCAP assembly of the Caenorhabditis remanei genome.</title>
        <authorList>
            <consortium name="The Caenorhabditis remanei Sequencing Consortium"/>
            <person name="Wilson R.K."/>
        </authorList>
    </citation>
    <scope>NUCLEOTIDE SEQUENCE [LARGE SCALE GENOMIC DNA]</scope>
    <source>
        <strain evidence="1">PB4641</strain>
    </source>
</reference>
<dbReference type="KEGG" id="crq:GCK72_024975"/>
<proteinExistence type="predicted"/>
<protein>
    <submittedName>
        <fullName evidence="1">Uncharacterized protein</fullName>
    </submittedName>
</protein>